<accession>A0ABU1VZE5</accession>
<evidence type="ECO:0000256" key="6">
    <source>
        <dbReference type="SAM" id="MobiDB-lite"/>
    </source>
</evidence>
<dbReference type="Gene3D" id="2.60.40.4070">
    <property type="match status" value="1"/>
</dbReference>
<evidence type="ECO:0000256" key="4">
    <source>
        <dbReference type="ARBA" id="ARBA00024746"/>
    </source>
</evidence>
<comment type="function">
    <text evidence="4 5">Required for flagellar hook formation. May act as a scaffolding protein.</text>
</comment>
<keyword evidence="8" id="KW-0966">Cell projection</keyword>
<evidence type="ECO:0000313" key="9">
    <source>
        <dbReference type="Proteomes" id="UP001257909"/>
    </source>
</evidence>
<evidence type="ECO:0000256" key="3">
    <source>
        <dbReference type="ARBA" id="ARBA00022795"/>
    </source>
</evidence>
<dbReference type="Gene3D" id="2.30.30.910">
    <property type="match status" value="1"/>
</dbReference>
<evidence type="ECO:0000313" key="8">
    <source>
        <dbReference type="EMBL" id="MDR7121096.1"/>
    </source>
</evidence>
<dbReference type="EMBL" id="JAVDWR010000005">
    <property type="protein sequence ID" value="MDR7121096.1"/>
    <property type="molecule type" value="Genomic_DNA"/>
</dbReference>
<dbReference type="RefSeq" id="WP_310277620.1">
    <property type="nucleotide sequence ID" value="NZ_JAVDWR010000005.1"/>
</dbReference>
<comment type="similarity">
    <text evidence="1 5">Belongs to the FlgD family.</text>
</comment>
<evidence type="ECO:0000256" key="5">
    <source>
        <dbReference type="RuleBase" id="RU362076"/>
    </source>
</evidence>
<dbReference type="Pfam" id="PF03963">
    <property type="entry name" value="FlgD"/>
    <property type="match status" value="1"/>
</dbReference>
<keyword evidence="3 5" id="KW-1005">Bacterial flagellum biogenesis</keyword>
<evidence type="ECO:0000256" key="2">
    <source>
        <dbReference type="ARBA" id="ARBA00016013"/>
    </source>
</evidence>
<dbReference type="InterPro" id="IPR005648">
    <property type="entry name" value="FlgD"/>
</dbReference>
<feature type="domain" description="FlgD/Vpr Ig-like" evidence="7">
    <location>
        <begin position="104"/>
        <end position="170"/>
    </location>
</feature>
<dbReference type="Pfam" id="PF13860">
    <property type="entry name" value="FlgD_ig"/>
    <property type="match status" value="1"/>
</dbReference>
<proteinExistence type="inferred from homology"/>
<keyword evidence="8" id="KW-0282">Flagellum</keyword>
<keyword evidence="8" id="KW-0969">Cilium</keyword>
<feature type="region of interest" description="Disordered" evidence="6">
    <location>
        <begin position="1"/>
        <end position="23"/>
    </location>
</feature>
<dbReference type="InterPro" id="IPR025965">
    <property type="entry name" value="FlgD/Vpr_Ig-like"/>
</dbReference>
<reference evidence="8 9" key="1">
    <citation type="submission" date="2023-07" db="EMBL/GenBank/DDBJ databases">
        <title>Sorghum-associated microbial communities from plants grown in Nebraska, USA.</title>
        <authorList>
            <person name="Schachtman D."/>
        </authorList>
    </citation>
    <scope>NUCLEOTIDE SEQUENCE [LARGE SCALE GENOMIC DNA]</scope>
    <source>
        <strain evidence="8 9">4138</strain>
    </source>
</reference>
<gene>
    <name evidence="8" type="ORF">J2W69_002037</name>
</gene>
<dbReference type="Proteomes" id="UP001257909">
    <property type="component" value="Unassembled WGS sequence"/>
</dbReference>
<name>A0ABU1VZE5_9GAMM</name>
<keyword evidence="9" id="KW-1185">Reference proteome</keyword>
<organism evidence="8 9">
    <name type="scientific">Rheinheimera soli</name>
    <dbReference type="NCBI Taxonomy" id="443616"/>
    <lineage>
        <taxon>Bacteria</taxon>
        <taxon>Pseudomonadati</taxon>
        <taxon>Pseudomonadota</taxon>
        <taxon>Gammaproteobacteria</taxon>
        <taxon>Chromatiales</taxon>
        <taxon>Chromatiaceae</taxon>
        <taxon>Rheinheimera</taxon>
    </lineage>
</organism>
<evidence type="ECO:0000259" key="7">
    <source>
        <dbReference type="Pfam" id="PF13860"/>
    </source>
</evidence>
<comment type="caution">
    <text evidence="8">The sequence shown here is derived from an EMBL/GenBank/DDBJ whole genome shotgun (WGS) entry which is preliminary data.</text>
</comment>
<protein>
    <recommendedName>
        <fullName evidence="2 5">Basal-body rod modification protein FlgD</fullName>
    </recommendedName>
</protein>
<sequence>MSAVDNNSPIRNTTQSDQIASNGKTDAAGLSSMFLQLLVAQISHQNPLNPMDGTQYVSQLAEFSSVESLENLNIQSGQQIKYMQSMQAMEATSLVGQKVDVKADTISLEQPEQVQGAINLGAKVDSVVVRLYDSKGALVDEITLQDPAIGTVRFAFPQQEAGAYTVQAEVQLDTRKQQVATYLSNDVERVSVGTGPDDIILQVNGLGNHYLFDINQLSKATQS</sequence>
<evidence type="ECO:0000256" key="1">
    <source>
        <dbReference type="ARBA" id="ARBA00010577"/>
    </source>
</evidence>